<evidence type="ECO:0000313" key="10">
    <source>
        <dbReference type="EMBL" id="EHJ11297.1"/>
    </source>
</evidence>
<reference evidence="10 11" key="1">
    <citation type="journal article" date="2011" name="Front. Microbiol.">
        <title>Two Strains of Crocosphaera watsonii with Highly Conserved Genomes are Distinguished by Strain-Specific Features.</title>
        <authorList>
            <person name="Bench S.R."/>
            <person name="Ilikchyan I.N."/>
            <person name="Tripp H.J."/>
            <person name="Zehr J.P."/>
        </authorList>
    </citation>
    <scope>NUCLEOTIDE SEQUENCE [LARGE SCALE GENOMIC DNA]</scope>
    <source>
        <strain evidence="10 11">WH 0003</strain>
    </source>
</reference>
<evidence type="ECO:0000256" key="5">
    <source>
        <dbReference type="ARBA" id="ARBA00022777"/>
    </source>
</evidence>
<evidence type="ECO:0000256" key="2">
    <source>
        <dbReference type="ARBA" id="ARBA00022527"/>
    </source>
</evidence>
<evidence type="ECO:0000256" key="6">
    <source>
        <dbReference type="ARBA" id="ARBA00022840"/>
    </source>
</evidence>
<evidence type="ECO:0000256" key="4">
    <source>
        <dbReference type="ARBA" id="ARBA00022741"/>
    </source>
</evidence>
<protein>
    <recommendedName>
        <fullName evidence="1">non-specific serine/threonine protein kinase</fullName>
        <ecNumber evidence="1">2.7.11.1</ecNumber>
    </recommendedName>
</protein>
<dbReference type="NCBIfam" id="NF045510">
    <property type="entry name" value="4Cys_prefix_kin"/>
    <property type="match status" value="1"/>
</dbReference>
<dbReference type="AlphaFoldDB" id="G5J920"/>
<dbReference type="SMART" id="SM00220">
    <property type="entry name" value="S_TKc"/>
    <property type="match status" value="1"/>
</dbReference>
<dbReference type="Proteomes" id="UP000003477">
    <property type="component" value="Unassembled WGS sequence"/>
</dbReference>
<comment type="caution">
    <text evidence="10">The sequence shown here is derived from an EMBL/GenBank/DDBJ whole genome shotgun (WGS) entry which is preliminary data.</text>
</comment>
<dbReference type="PANTHER" id="PTHR24363">
    <property type="entry name" value="SERINE/THREONINE PROTEIN KINASE"/>
    <property type="match status" value="1"/>
</dbReference>
<evidence type="ECO:0000256" key="1">
    <source>
        <dbReference type="ARBA" id="ARBA00012513"/>
    </source>
</evidence>
<evidence type="ECO:0000256" key="3">
    <source>
        <dbReference type="ARBA" id="ARBA00022679"/>
    </source>
</evidence>
<dbReference type="Gene3D" id="1.10.510.10">
    <property type="entry name" value="Transferase(Phosphotransferase) domain 1"/>
    <property type="match status" value="1"/>
</dbReference>
<dbReference type="EC" id="2.7.11.1" evidence="1"/>
<gene>
    <name evidence="10" type="ORF">CWATWH0003_3939</name>
</gene>
<dbReference type="GO" id="GO:0005524">
    <property type="term" value="F:ATP binding"/>
    <property type="evidence" value="ECO:0007669"/>
    <property type="project" value="UniProtKB-KW"/>
</dbReference>
<dbReference type="Gene3D" id="3.30.200.20">
    <property type="entry name" value="Phosphorylase Kinase, domain 1"/>
    <property type="match status" value="1"/>
</dbReference>
<evidence type="ECO:0000256" key="7">
    <source>
        <dbReference type="ARBA" id="ARBA00047899"/>
    </source>
</evidence>
<evidence type="ECO:0000313" key="11">
    <source>
        <dbReference type="Proteomes" id="UP000003477"/>
    </source>
</evidence>
<dbReference type="PATRIC" id="fig|423471.3.peg.3691"/>
<evidence type="ECO:0000256" key="8">
    <source>
        <dbReference type="ARBA" id="ARBA00048679"/>
    </source>
</evidence>
<proteinExistence type="predicted"/>
<dbReference type="PROSITE" id="PS50011">
    <property type="entry name" value="PROTEIN_KINASE_DOM"/>
    <property type="match status" value="1"/>
</dbReference>
<dbReference type="SUPFAM" id="SSF56112">
    <property type="entry name" value="Protein kinase-like (PK-like)"/>
    <property type="match status" value="1"/>
</dbReference>
<name>G5J920_CROWT</name>
<comment type="catalytic activity">
    <reaction evidence="7">
        <text>L-threonyl-[protein] + ATP = O-phospho-L-threonyl-[protein] + ADP + H(+)</text>
        <dbReference type="Rhea" id="RHEA:46608"/>
        <dbReference type="Rhea" id="RHEA-COMP:11060"/>
        <dbReference type="Rhea" id="RHEA-COMP:11605"/>
        <dbReference type="ChEBI" id="CHEBI:15378"/>
        <dbReference type="ChEBI" id="CHEBI:30013"/>
        <dbReference type="ChEBI" id="CHEBI:30616"/>
        <dbReference type="ChEBI" id="CHEBI:61977"/>
        <dbReference type="ChEBI" id="CHEBI:456216"/>
        <dbReference type="EC" id="2.7.11.1"/>
    </reaction>
</comment>
<dbReference type="GeneID" id="88767425"/>
<comment type="catalytic activity">
    <reaction evidence="8">
        <text>L-seryl-[protein] + ATP = O-phospho-L-seryl-[protein] + ADP + H(+)</text>
        <dbReference type="Rhea" id="RHEA:17989"/>
        <dbReference type="Rhea" id="RHEA-COMP:9863"/>
        <dbReference type="Rhea" id="RHEA-COMP:11604"/>
        <dbReference type="ChEBI" id="CHEBI:15378"/>
        <dbReference type="ChEBI" id="CHEBI:29999"/>
        <dbReference type="ChEBI" id="CHEBI:30616"/>
        <dbReference type="ChEBI" id="CHEBI:83421"/>
        <dbReference type="ChEBI" id="CHEBI:456216"/>
        <dbReference type="EC" id="2.7.11.1"/>
    </reaction>
</comment>
<dbReference type="RefSeq" id="WP_007311919.1">
    <property type="nucleotide sequence ID" value="NZ_AESD01000603.1"/>
</dbReference>
<dbReference type="InterPro" id="IPR000719">
    <property type="entry name" value="Prot_kinase_dom"/>
</dbReference>
<dbReference type="Pfam" id="PF26309">
    <property type="entry name" value="DUF8082"/>
    <property type="match status" value="1"/>
</dbReference>
<sequence length="418" mass="46861">MSVCINPQCSNPENQDTSLFCQSCGSELLLDGRYRVLKELGGGGFGKTYEVLDSNPQKSQTNQPIYKVLKVLLHNHPKYVELFEREVNVLSRLKHPGIPKVEPDAHFTFFVKNSDKPLYCLVMEKIEGLNLSQYIAQRGKCISQKMAIQWLMQLLRILEEIHHHNFFHRDIKPSNIMLRSTGQLVLIDFGTAREVTETYLSKQSSGGVTGVFSAGYSPIEQLNGQAVPQSDFFALGRTLVYLLTGKHPSELYDSHVDQLNWREAVPNLSAEFGDVVDQIMARLPNQRPSSAQVVLNELENVYHNLYGSDSFLDTFTVSLENENTDDMPTRVAPPNNPLPLPPKPESFAFAEPSQAIDTNFVEKCQTELAELIGPMASLICQKTVKKNPNISPTDLVKALASKIPDPQKAEDFKQKLLS</sequence>
<organism evidence="10 11">
    <name type="scientific">Crocosphaera watsonii WH 0003</name>
    <dbReference type="NCBI Taxonomy" id="423471"/>
    <lineage>
        <taxon>Bacteria</taxon>
        <taxon>Bacillati</taxon>
        <taxon>Cyanobacteriota</taxon>
        <taxon>Cyanophyceae</taxon>
        <taxon>Oscillatoriophycideae</taxon>
        <taxon>Chroococcales</taxon>
        <taxon>Aphanothecaceae</taxon>
        <taxon>Crocosphaera</taxon>
    </lineage>
</organism>
<evidence type="ECO:0000259" key="9">
    <source>
        <dbReference type="PROSITE" id="PS50011"/>
    </source>
</evidence>
<keyword evidence="2" id="KW-0723">Serine/threonine-protein kinase</keyword>
<dbReference type="InterPro" id="IPR011009">
    <property type="entry name" value="Kinase-like_dom_sf"/>
</dbReference>
<dbReference type="PANTHER" id="PTHR24363:SF0">
    <property type="entry name" value="SERINE_THREONINE KINASE LIKE DOMAIN CONTAINING 1"/>
    <property type="match status" value="1"/>
</dbReference>
<feature type="domain" description="Protein kinase" evidence="9">
    <location>
        <begin position="34"/>
        <end position="306"/>
    </location>
</feature>
<keyword evidence="5 10" id="KW-0418">Kinase</keyword>
<dbReference type="InterPro" id="IPR058395">
    <property type="entry name" value="DUF8082"/>
</dbReference>
<dbReference type="EMBL" id="AESD01000603">
    <property type="protein sequence ID" value="EHJ11297.1"/>
    <property type="molecule type" value="Genomic_DNA"/>
</dbReference>
<keyword evidence="6" id="KW-0067">ATP-binding</keyword>
<accession>G5J920</accession>
<dbReference type="Pfam" id="PF00069">
    <property type="entry name" value="Pkinase"/>
    <property type="match status" value="1"/>
</dbReference>
<dbReference type="PROSITE" id="PS00108">
    <property type="entry name" value="PROTEIN_KINASE_ST"/>
    <property type="match status" value="1"/>
</dbReference>
<keyword evidence="4" id="KW-0547">Nucleotide-binding</keyword>
<keyword evidence="3" id="KW-0808">Transferase</keyword>
<dbReference type="InterPro" id="IPR008271">
    <property type="entry name" value="Ser/Thr_kinase_AS"/>
</dbReference>
<dbReference type="GO" id="GO:0004674">
    <property type="term" value="F:protein serine/threonine kinase activity"/>
    <property type="evidence" value="ECO:0007669"/>
    <property type="project" value="UniProtKB-KW"/>
</dbReference>
<dbReference type="CDD" id="cd14014">
    <property type="entry name" value="STKc_PknB_like"/>
    <property type="match status" value="1"/>
</dbReference>